<dbReference type="InterPro" id="IPR014710">
    <property type="entry name" value="RmlC-like_jellyroll"/>
</dbReference>
<accession>A0A420GB92</accession>
<dbReference type="InterPro" id="IPR000595">
    <property type="entry name" value="cNMP-bd_dom"/>
</dbReference>
<evidence type="ECO:0000313" key="2">
    <source>
        <dbReference type="Proteomes" id="UP000286402"/>
    </source>
</evidence>
<gene>
    <name evidence="1" type="ORF">BCY89_02885</name>
</gene>
<reference evidence="1 2" key="1">
    <citation type="submission" date="2016-07" db="EMBL/GenBank/DDBJ databases">
        <title>Genome analysis of Sphingobacterium siyangense T12B17.</title>
        <authorList>
            <person name="Xu D."/>
            <person name="Su Y."/>
            <person name="Zheng S."/>
        </authorList>
    </citation>
    <scope>NUCLEOTIDE SEQUENCE [LARGE SCALE GENOMIC DNA]</scope>
    <source>
        <strain evidence="1 2">T12B17</strain>
    </source>
</reference>
<proteinExistence type="predicted"/>
<sequence>MHKLLDLISPRIFKKEISFRRNEYIKMNGSIDSKIYFIKKGSIKISIFQEDHEQIIRFGYDGDLIVAMDSFIHGSYSDYAIQAIKKTDMLIAEKEDFMNFIYSTSENTKLYITILEQLVLQQLERERDLLLDSPKNRYERLIKRNPRLFQLIPNKHIANYLRMSPETLSRISKS</sequence>
<dbReference type="EMBL" id="MCAQ01000001">
    <property type="protein sequence ID" value="RKF42439.1"/>
    <property type="molecule type" value="Genomic_DNA"/>
</dbReference>
<keyword evidence="2" id="KW-1185">Reference proteome</keyword>
<name>A0A420GB92_9SPHI</name>
<dbReference type="AlphaFoldDB" id="A0A420GB92"/>
<organism evidence="1 2">
    <name type="scientific">Sphingobacterium siyangense</name>
    <dbReference type="NCBI Taxonomy" id="459529"/>
    <lineage>
        <taxon>Bacteria</taxon>
        <taxon>Pseudomonadati</taxon>
        <taxon>Bacteroidota</taxon>
        <taxon>Sphingobacteriia</taxon>
        <taxon>Sphingobacteriales</taxon>
        <taxon>Sphingobacteriaceae</taxon>
        <taxon>Sphingobacterium</taxon>
    </lineage>
</organism>
<comment type="caution">
    <text evidence="1">The sequence shown here is derived from an EMBL/GenBank/DDBJ whole genome shotgun (WGS) entry which is preliminary data.</text>
</comment>
<evidence type="ECO:0000313" key="1">
    <source>
        <dbReference type="EMBL" id="RKF42439.1"/>
    </source>
</evidence>
<dbReference type="SUPFAM" id="SSF51206">
    <property type="entry name" value="cAMP-binding domain-like"/>
    <property type="match status" value="1"/>
</dbReference>
<dbReference type="PROSITE" id="PS50042">
    <property type="entry name" value="CNMP_BINDING_3"/>
    <property type="match status" value="1"/>
</dbReference>
<protein>
    <submittedName>
        <fullName evidence="1">Crp/Fnr family transcriptional regulator</fullName>
    </submittedName>
</protein>
<dbReference type="RefSeq" id="WP_120332745.1">
    <property type="nucleotide sequence ID" value="NZ_CP070350.1"/>
</dbReference>
<dbReference type="Proteomes" id="UP000286402">
    <property type="component" value="Unassembled WGS sequence"/>
</dbReference>
<dbReference type="InterPro" id="IPR018490">
    <property type="entry name" value="cNMP-bd_dom_sf"/>
</dbReference>
<dbReference type="Gene3D" id="2.60.120.10">
    <property type="entry name" value="Jelly Rolls"/>
    <property type="match status" value="1"/>
</dbReference>
<dbReference type="Pfam" id="PF00027">
    <property type="entry name" value="cNMP_binding"/>
    <property type="match status" value="1"/>
</dbReference>